<protein>
    <submittedName>
        <fullName evidence="3">Surfactin synthase thioesterase subunit</fullName>
    </submittedName>
</protein>
<organism evidence="3 4">
    <name type="scientific">Actinacidiphila glaucinigra</name>
    <dbReference type="NCBI Taxonomy" id="235986"/>
    <lineage>
        <taxon>Bacteria</taxon>
        <taxon>Bacillati</taxon>
        <taxon>Actinomycetota</taxon>
        <taxon>Actinomycetes</taxon>
        <taxon>Kitasatosporales</taxon>
        <taxon>Streptomycetaceae</taxon>
        <taxon>Actinacidiphila</taxon>
    </lineage>
</organism>
<dbReference type="InterPro" id="IPR029058">
    <property type="entry name" value="AB_hydrolase_fold"/>
</dbReference>
<dbReference type="EMBL" id="FZOF01000011">
    <property type="protein sequence ID" value="SNS97872.1"/>
    <property type="molecule type" value="Genomic_DNA"/>
</dbReference>
<dbReference type="AlphaFoldDB" id="A0A239IWV6"/>
<feature type="domain" description="Thioesterase" evidence="2">
    <location>
        <begin position="36"/>
        <end position="142"/>
    </location>
</feature>
<accession>A0A239IWV6</accession>
<sequence>MSTEGSSHAGTVADLALDDVALIRIQQPAVPSSYRLVCFPDLPDAGNSSVCYLAMAELLLPTVELLIVQYPLVHADDPKPPGNCPGLADKIYDAVLDWTDRPLALFGHRLGAELAYGVAQRLERETETGPLTLFVSGRPGPGHRGFLGPPALRCRVVALTGDHDPQAPLPGVRAWRRCTAGPFDLEVFPGAPGYLDSHRREVVNLVHDQLISLHGPEPDRAAPKQGA</sequence>
<proteinExistence type="inferred from homology"/>
<dbReference type="InterPro" id="IPR001031">
    <property type="entry name" value="Thioesterase"/>
</dbReference>
<dbReference type="InterPro" id="IPR012223">
    <property type="entry name" value="TEII"/>
</dbReference>
<dbReference type="Pfam" id="PF00975">
    <property type="entry name" value="Thioesterase"/>
    <property type="match status" value="1"/>
</dbReference>
<dbReference type="OrthoDB" id="3481201at2"/>
<evidence type="ECO:0000313" key="4">
    <source>
        <dbReference type="Proteomes" id="UP000198280"/>
    </source>
</evidence>
<dbReference type="Gene3D" id="3.40.50.1820">
    <property type="entry name" value="alpha/beta hydrolase"/>
    <property type="match status" value="2"/>
</dbReference>
<evidence type="ECO:0000259" key="2">
    <source>
        <dbReference type="Pfam" id="PF00975"/>
    </source>
</evidence>
<comment type="similarity">
    <text evidence="1">Belongs to the thioesterase family.</text>
</comment>
<evidence type="ECO:0000256" key="1">
    <source>
        <dbReference type="ARBA" id="ARBA00007169"/>
    </source>
</evidence>
<keyword evidence="4" id="KW-1185">Reference proteome</keyword>
<reference evidence="3 4" key="1">
    <citation type="submission" date="2017-06" db="EMBL/GenBank/DDBJ databases">
        <authorList>
            <person name="Kim H.J."/>
            <person name="Triplett B.A."/>
        </authorList>
    </citation>
    <scope>NUCLEOTIDE SEQUENCE [LARGE SCALE GENOMIC DNA]</scope>
    <source>
        <strain evidence="3 4">CGMCC 4.1858</strain>
    </source>
</reference>
<dbReference type="PANTHER" id="PTHR11487:SF0">
    <property type="entry name" value="S-ACYL FATTY ACID SYNTHASE THIOESTERASE, MEDIUM CHAIN"/>
    <property type="match status" value="1"/>
</dbReference>
<dbReference type="RefSeq" id="WP_089225768.1">
    <property type="nucleotide sequence ID" value="NZ_FZOF01000011.1"/>
</dbReference>
<dbReference type="Proteomes" id="UP000198280">
    <property type="component" value="Unassembled WGS sequence"/>
</dbReference>
<dbReference type="PANTHER" id="PTHR11487">
    <property type="entry name" value="THIOESTERASE"/>
    <property type="match status" value="1"/>
</dbReference>
<gene>
    <name evidence="3" type="ORF">SAMN05216252_111162</name>
</gene>
<dbReference type="SUPFAM" id="SSF53474">
    <property type="entry name" value="alpha/beta-Hydrolases"/>
    <property type="match status" value="1"/>
</dbReference>
<evidence type="ECO:0000313" key="3">
    <source>
        <dbReference type="EMBL" id="SNS97872.1"/>
    </source>
</evidence>
<dbReference type="GO" id="GO:0008610">
    <property type="term" value="P:lipid biosynthetic process"/>
    <property type="evidence" value="ECO:0007669"/>
    <property type="project" value="TreeGrafter"/>
</dbReference>
<name>A0A239IWV6_9ACTN</name>